<dbReference type="AlphaFoldDB" id="A0A429MJM5"/>
<accession>A0A429MJM5</accession>
<organism evidence="1 2">
    <name type="scientific">Acinetobacter baumannii</name>
    <dbReference type="NCBI Taxonomy" id="470"/>
    <lineage>
        <taxon>Bacteria</taxon>
        <taxon>Pseudomonadati</taxon>
        <taxon>Pseudomonadota</taxon>
        <taxon>Gammaproteobacteria</taxon>
        <taxon>Moraxellales</taxon>
        <taxon>Moraxellaceae</taxon>
        <taxon>Acinetobacter</taxon>
        <taxon>Acinetobacter calcoaceticus/baumannii complex</taxon>
    </lineage>
</organism>
<protein>
    <submittedName>
        <fullName evidence="1">UDP-glucose 4-epimerase</fullName>
    </submittedName>
</protein>
<dbReference type="EMBL" id="RFDI01001581">
    <property type="protein sequence ID" value="RSR39815.1"/>
    <property type="molecule type" value="Genomic_DNA"/>
</dbReference>
<comment type="caution">
    <text evidence="1">The sequence shown here is derived from an EMBL/GenBank/DDBJ whole genome shotgun (WGS) entry which is preliminary data.</text>
</comment>
<dbReference type="Proteomes" id="UP000280073">
    <property type="component" value="Unassembled WGS sequence"/>
</dbReference>
<dbReference type="InterPro" id="IPR036291">
    <property type="entry name" value="NAD(P)-bd_dom_sf"/>
</dbReference>
<sequence>DQSHCCEAFNIAHEQVHSIRQLLDEISQVTQAEIPTQSAIYKHEELAQIGANIGKAKTLLQWVPKRTLKQMIEDEWRFYQNTLNGR</sequence>
<dbReference type="Gene3D" id="3.90.25.10">
    <property type="entry name" value="UDP-galactose 4-epimerase, domain 1"/>
    <property type="match status" value="1"/>
</dbReference>
<gene>
    <name evidence="1" type="ORF">EA686_22200</name>
</gene>
<name>A0A429MJM5_ACIBA</name>
<dbReference type="SUPFAM" id="SSF51735">
    <property type="entry name" value="NAD(P)-binding Rossmann-fold domains"/>
    <property type="match status" value="1"/>
</dbReference>
<feature type="non-terminal residue" evidence="1">
    <location>
        <position position="1"/>
    </location>
</feature>
<proteinExistence type="predicted"/>
<reference evidence="1 2" key="1">
    <citation type="submission" date="2018-10" db="EMBL/GenBank/DDBJ databases">
        <title>GWAS and RNA-Seq identify cryptic mechanisms of antimicrobial resistance in Acinetobacter baumannii.</title>
        <authorList>
            <person name="Sahl J.W."/>
        </authorList>
    </citation>
    <scope>NUCLEOTIDE SEQUENCE [LARGE SCALE GENOMIC DNA]</scope>
    <source>
        <strain evidence="1 2">TG28175</strain>
    </source>
</reference>
<evidence type="ECO:0000313" key="2">
    <source>
        <dbReference type="Proteomes" id="UP000280073"/>
    </source>
</evidence>
<dbReference type="Gene3D" id="3.40.50.720">
    <property type="entry name" value="NAD(P)-binding Rossmann-like Domain"/>
    <property type="match status" value="1"/>
</dbReference>
<evidence type="ECO:0000313" key="1">
    <source>
        <dbReference type="EMBL" id="RSR39815.1"/>
    </source>
</evidence>